<evidence type="ECO:0000313" key="1">
    <source>
        <dbReference type="EMBL" id="CDW35151.1"/>
    </source>
</evidence>
<accession>A0A0K2UBS3</accession>
<reference evidence="1" key="1">
    <citation type="submission" date="2014-05" db="EMBL/GenBank/DDBJ databases">
        <authorList>
            <person name="Chronopoulou M."/>
        </authorList>
    </citation>
    <scope>NUCLEOTIDE SEQUENCE</scope>
    <source>
        <tissue evidence="1">Whole organism</tissue>
    </source>
</reference>
<proteinExistence type="predicted"/>
<organism evidence="1">
    <name type="scientific">Lepeophtheirus salmonis</name>
    <name type="common">Salmon louse</name>
    <name type="synonym">Caligus salmonis</name>
    <dbReference type="NCBI Taxonomy" id="72036"/>
    <lineage>
        <taxon>Eukaryota</taxon>
        <taxon>Metazoa</taxon>
        <taxon>Ecdysozoa</taxon>
        <taxon>Arthropoda</taxon>
        <taxon>Crustacea</taxon>
        <taxon>Multicrustacea</taxon>
        <taxon>Hexanauplia</taxon>
        <taxon>Copepoda</taxon>
        <taxon>Siphonostomatoida</taxon>
        <taxon>Caligidae</taxon>
        <taxon>Lepeophtheirus</taxon>
    </lineage>
</organism>
<protein>
    <submittedName>
        <fullName evidence="1">Uncharacterized protein</fullName>
    </submittedName>
</protein>
<name>A0A0K2UBS3_LEPSM</name>
<dbReference type="AlphaFoldDB" id="A0A0K2UBS3"/>
<sequence length="37" mass="4291">IDITSKNIRPEQCAWESWPPMGRKWILSSSSPMKKSD</sequence>
<feature type="non-terminal residue" evidence="1">
    <location>
        <position position="1"/>
    </location>
</feature>
<dbReference type="EMBL" id="HACA01017790">
    <property type="protein sequence ID" value="CDW35151.1"/>
    <property type="molecule type" value="Transcribed_RNA"/>
</dbReference>